<evidence type="ECO:0000313" key="5">
    <source>
        <dbReference type="EMBL" id="CAA6799092.1"/>
    </source>
</evidence>
<evidence type="ECO:0000256" key="3">
    <source>
        <dbReference type="SAM" id="Phobius"/>
    </source>
</evidence>
<feature type="domain" description="CHAT" evidence="4">
    <location>
        <begin position="704"/>
        <end position="1001"/>
    </location>
</feature>
<dbReference type="InterPro" id="IPR019734">
    <property type="entry name" value="TPR_rpt"/>
</dbReference>
<dbReference type="EMBL" id="CACVAQ010000020">
    <property type="protein sequence ID" value="CAA6799092.1"/>
    <property type="molecule type" value="Genomic_DNA"/>
</dbReference>
<feature type="coiled-coil region" evidence="2">
    <location>
        <begin position="590"/>
        <end position="617"/>
    </location>
</feature>
<gene>
    <name evidence="5" type="ORF">HELGO_WM10318</name>
</gene>
<keyword evidence="3" id="KW-1133">Transmembrane helix</keyword>
<dbReference type="PROSITE" id="PS50005">
    <property type="entry name" value="TPR"/>
    <property type="match status" value="1"/>
</dbReference>
<keyword evidence="3" id="KW-0472">Membrane</keyword>
<feature type="transmembrane region" description="Helical" evidence="3">
    <location>
        <begin position="7"/>
        <end position="27"/>
    </location>
</feature>
<accession>A0A6S6S1C2</accession>
<dbReference type="SMART" id="SM00028">
    <property type="entry name" value="TPR"/>
    <property type="match status" value="5"/>
</dbReference>
<dbReference type="Pfam" id="PF12770">
    <property type="entry name" value="CHAT"/>
    <property type="match status" value="1"/>
</dbReference>
<name>A0A6S6S1C2_9BACT</name>
<evidence type="ECO:0000256" key="1">
    <source>
        <dbReference type="PROSITE-ProRule" id="PRU00339"/>
    </source>
</evidence>
<dbReference type="PANTHER" id="PTHR10098:SF108">
    <property type="entry name" value="TETRATRICOPEPTIDE REPEAT PROTEIN 28"/>
    <property type="match status" value="1"/>
</dbReference>
<reference evidence="5" key="1">
    <citation type="submission" date="2020-01" db="EMBL/GenBank/DDBJ databases">
        <authorList>
            <person name="Meier V. D."/>
            <person name="Meier V D."/>
        </authorList>
    </citation>
    <scope>NUCLEOTIDE SEQUENCE</scope>
    <source>
        <strain evidence="5">HLG_WM_MAG_10</strain>
    </source>
</reference>
<feature type="transmembrane region" description="Helical" evidence="3">
    <location>
        <begin position="1013"/>
        <end position="1032"/>
    </location>
</feature>
<dbReference type="SUPFAM" id="SSF48452">
    <property type="entry name" value="TPR-like"/>
    <property type="match status" value="1"/>
</dbReference>
<keyword evidence="1" id="KW-0802">TPR repeat</keyword>
<organism evidence="5">
    <name type="scientific">uncultured Aureispira sp</name>
    <dbReference type="NCBI Taxonomy" id="1331704"/>
    <lineage>
        <taxon>Bacteria</taxon>
        <taxon>Pseudomonadati</taxon>
        <taxon>Bacteroidota</taxon>
        <taxon>Saprospiria</taxon>
        <taxon>Saprospirales</taxon>
        <taxon>Saprospiraceae</taxon>
        <taxon>Aureispira</taxon>
        <taxon>environmental samples</taxon>
    </lineage>
</organism>
<keyword evidence="2" id="KW-0175">Coiled coil</keyword>
<dbReference type="AlphaFoldDB" id="A0A6S6S1C2"/>
<feature type="repeat" description="TPR" evidence="1">
    <location>
        <begin position="229"/>
        <end position="262"/>
    </location>
</feature>
<evidence type="ECO:0000259" key="4">
    <source>
        <dbReference type="Pfam" id="PF12770"/>
    </source>
</evidence>
<proteinExistence type="predicted"/>
<keyword evidence="3" id="KW-0812">Transmembrane</keyword>
<dbReference type="InterPro" id="IPR024983">
    <property type="entry name" value="CHAT_dom"/>
</dbReference>
<dbReference type="Gene3D" id="1.25.40.10">
    <property type="entry name" value="Tetratricopeptide repeat domain"/>
    <property type="match status" value="1"/>
</dbReference>
<dbReference type="Pfam" id="PF13424">
    <property type="entry name" value="TPR_12"/>
    <property type="match status" value="1"/>
</dbReference>
<evidence type="ECO:0000256" key="2">
    <source>
        <dbReference type="SAM" id="Coils"/>
    </source>
</evidence>
<dbReference type="InterPro" id="IPR011990">
    <property type="entry name" value="TPR-like_helical_dom_sf"/>
</dbReference>
<sequence length="1039" mass="119578">MRTQQFIFILSFLITLVLGILLMGFQLPQDKNALQKRIAALRSTEDLDSLIYYQDLLVEVLEKEADQKGLERAGQVFLEVVLAAKTLRPQQKWDLLEKTSTSKAWNYAYKMQFFLENAREEPKPGVETDSAYFYLSLLEKTPENTAALIHAYGKWAKESVVYAENLGAATDYLQKAAGLLTSKTDSVQLYEAQISVYRATGDFEQALIVAQQMLSVHLEKPYRDSIQIALVYKQLGAICYEQNNYDQAKKYYVEAINFMAERATYQRVQAKLWYQLANCYYKLKNRPLETVLYLRKVFSLTPLNSGIGKIESTDIYLDACTMMALEFLEEKQLDSALVYVEKAAAVSSQQHKQYIWSIKGQIYLQQENFRAAEAALELGIGAFSKGYQAKSPATATRWLALGDAYQVQKKYDQAQKAYTSAFWALSSENRTKGFPAINSLFSKKEALSILTKKVAVMLTLYGRSKYSVSLIEIYKQAEYNLKVFEGLKAGLDLSLDFSETTVLVYEQLIEVCELLHLRKQEEEYVEQAFYLAEAYKTDLLQMMLKEPEAKQFGNVPRAVIQNIERLQTRILWCQQRSWEAQVFEAKASVLDWYKQQMADLQADLSLAEQEVQANYNKYYQFKYQSQTATLDSLQQALNDSTILVQYLEGKTAIYQFIIRKDTLAVRKIFWRTYKSTVLKYYKHFTDARLQQHLQSGGYKDFCRTAYELYYKLMHHELLNEGKRIVLIPDGLLNYIPFETLLTDVPVENVHTVNFSSLAYVLKQKQIAYNYSSSLWLREIGAFKSPINDEILGMAATYEAEEVLSFRAQKLQKLRTDLKVREGVRMEMDSLSKKYAGDFYVDRYATESYFKDYASNYGILHLGVYAMVDSSAPEYSSLFFAEDGDEREDNILTTNEIKQLNLKASMVVLGNCQTGYGPYHRGEGIISLGRSFIYAGSPSVVLSLWEQEAKYSTIILDYFYENLKQKVDKDVALRQAKLTYLKTARGLEAHPAYWAGYVVLGNYQAIEVGAPVTYVWWFVIPIVFLGFLGWWSLQALRQRR</sequence>
<dbReference type="PANTHER" id="PTHR10098">
    <property type="entry name" value="RAPSYN-RELATED"/>
    <property type="match status" value="1"/>
</dbReference>
<protein>
    <recommendedName>
        <fullName evidence="4">CHAT domain-containing protein</fullName>
    </recommendedName>
</protein>